<evidence type="ECO:0000259" key="1">
    <source>
        <dbReference type="Pfam" id="PF07589"/>
    </source>
</evidence>
<accession>X0Y199</accession>
<feature type="domain" description="Ice-binding protein C-terminal" evidence="1">
    <location>
        <begin position="84"/>
        <end position="106"/>
    </location>
</feature>
<protein>
    <recommendedName>
        <fullName evidence="1">Ice-binding protein C-terminal domain-containing protein</fullName>
    </recommendedName>
</protein>
<name>X0Y199_9ZZZZ</name>
<proteinExistence type="predicted"/>
<gene>
    <name evidence="2" type="ORF">S01H1_77219</name>
</gene>
<evidence type="ECO:0000313" key="2">
    <source>
        <dbReference type="EMBL" id="GAG49614.1"/>
    </source>
</evidence>
<dbReference type="Pfam" id="PF07589">
    <property type="entry name" value="PEP-CTERM"/>
    <property type="match status" value="1"/>
</dbReference>
<sequence>VSQDDDKTLSVIDVETMAVVRTLAVPFTALGLDPGGQSGYGTLGGTDVIPGGAVFITNEYGQSVTPSPFSTHTGDDNEPVLRVVPEPATMSLLALGGLGVLARRRRRSASTHVCVRDAVRPMCGRATAGGRT</sequence>
<dbReference type="InterPro" id="IPR013424">
    <property type="entry name" value="Ice-binding_C"/>
</dbReference>
<dbReference type="AlphaFoldDB" id="X0Y199"/>
<dbReference type="NCBIfam" id="TIGR02595">
    <property type="entry name" value="PEP_CTERM"/>
    <property type="match status" value="1"/>
</dbReference>
<organism evidence="2">
    <name type="scientific">marine sediment metagenome</name>
    <dbReference type="NCBI Taxonomy" id="412755"/>
    <lineage>
        <taxon>unclassified sequences</taxon>
        <taxon>metagenomes</taxon>
        <taxon>ecological metagenomes</taxon>
    </lineage>
</organism>
<feature type="non-terminal residue" evidence="2">
    <location>
        <position position="1"/>
    </location>
</feature>
<dbReference type="EMBL" id="BARS01051888">
    <property type="protein sequence ID" value="GAG49614.1"/>
    <property type="molecule type" value="Genomic_DNA"/>
</dbReference>
<comment type="caution">
    <text evidence="2">The sequence shown here is derived from an EMBL/GenBank/DDBJ whole genome shotgun (WGS) entry which is preliminary data.</text>
</comment>
<reference evidence="2" key="1">
    <citation type="journal article" date="2014" name="Front. Microbiol.">
        <title>High frequency of phylogenetically diverse reductive dehalogenase-homologous genes in deep subseafloor sedimentary metagenomes.</title>
        <authorList>
            <person name="Kawai M."/>
            <person name="Futagami T."/>
            <person name="Toyoda A."/>
            <person name="Takaki Y."/>
            <person name="Nishi S."/>
            <person name="Hori S."/>
            <person name="Arai W."/>
            <person name="Tsubouchi T."/>
            <person name="Morono Y."/>
            <person name="Uchiyama I."/>
            <person name="Ito T."/>
            <person name="Fujiyama A."/>
            <person name="Inagaki F."/>
            <person name="Takami H."/>
        </authorList>
    </citation>
    <scope>NUCLEOTIDE SEQUENCE</scope>
    <source>
        <strain evidence="2">Expedition CK06-06</strain>
    </source>
</reference>